<dbReference type="EMBL" id="BARU01027685">
    <property type="protein sequence ID" value="GAH75861.1"/>
    <property type="molecule type" value="Genomic_DNA"/>
</dbReference>
<organism evidence="2">
    <name type="scientific">marine sediment metagenome</name>
    <dbReference type="NCBI Taxonomy" id="412755"/>
    <lineage>
        <taxon>unclassified sequences</taxon>
        <taxon>metagenomes</taxon>
        <taxon>ecological metagenomes</taxon>
    </lineage>
</organism>
<comment type="similarity">
    <text evidence="1">Belongs to the peptidase S58 family.</text>
</comment>
<dbReference type="PANTHER" id="PTHR36512">
    <property type="entry name" value="D-AMINOPEPTIDASE"/>
    <property type="match status" value="1"/>
</dbReference>
<accession>X1I0B9</accession>
<dbReference type="InterPro" id="IPR005321">
    <property type="entry name" value="Peptidase_S58_DmpA"/>
</dbReference>
<comment type="caution">
    <text evidence="2">The sequence shown here is derived from an EMBL/GenBank/DDBJ whole genome shotgun (WGS) entry which is preliminary data.</text>
</comment>
<reference evidence="2" key="1">
    <citation type="journal article" date="2014" name="Front. Microbiol.">
        <title>High frequency of phylogenetically diverse reductive dehalogenase-homologous genes in deep subseafloor sedimentary metagenomes.</title>
        <authorList>
            <person name="Kawai M."/>
            <person name="Futagami T."/>
            <person name="Toyoda A."/>
            <person name="Takaki Y."/>
            <person name="Nishi S."/>
            <person name="Hori S."/>
            <person name="Arai W."/>
            <person name="Tsubouchi T."/>
            <person name="Morono Y."/>
            <person name="Uchiyama I."/>
            <person name="Ito T."/>
            <person name="Fujiyama A."/>
            <person name="Inagaki F."/>
            <person name="Takami H."/>
        </authorList>
    </citation>
    <scope>NUCLEOTIDE SEQUENCE</scope>
    <source>
        <strain evidence="2">Expedition CK06-06</strain>
    </source>
</reference>
<dbReference type="InterPro" id="IPR016117">
    <property type="entry name" value="ArgJ-like_dom_sf"/>
</dbReference>
<gene>
    <name evidence="2" type="ORF">S03H2_44288</name>
</gene>
<dbReference type="PANTHER" id="PTHR36512:SF3">
    <property type="entry name" value="BLR5678 PROTEIN"/>
    <property type="match status" value="1"/>
</dbReference>
<dbReference type="GO" id="GO:0004177">
    <property type="term" value="F:aminopeptidase activity"/>
    <property type="evidence" value="ECO:0007669"/>
    <property type="project" value="TreeGrafter"/>
</dbReference>
<dbReference type="AlphaFoldDB" id="X1I0B9"/>
<dbReference type="SUPFAM" id="SSF56266">
    <property type="entry name" value="DmpA/ArgJ-like"/>
    <property type="match status" value="1"/>
</dbReference>
<proteinExistence type="inferred from homology"/>
<evidence type="ECO:0000256" key="1">
    <source>
        <dbReference type="ARBA" id="ARBA00007068"/>
    </source>
</evidence>
<dbReference type="Gene3D" id="3.60.70.12">
    <property type="entry name" value="L-amino peptidase D-ALA esterase/amidase"/>
    <property type="match status" value="1"/>
</dbReference>
<protein>
    <recommendedName>
        <fullName evidence="3">Peptidase S58 DmpA</fullName>
    </recommendedName>
</protein>
<feature type="non-terminal residue" evidence="2">
    <location>
        <position position="1"/>
    </location>
</feature>
<sequence>PDKELGRAAVRTAREGILPIGNQGAGKTPTVGKTVNYNHAQLGGQGGAFRQVGETKILISTVVNSVGAIMNREGEIVRGFWDNSKKRHIDIMNDISKEFEKDDSTNNEQQTITQNTTLTIVITNQKMDEFTLRQIARQIHTSMSRAIHPFHTITDGDVLFMISTNEIENKQLDFTKFGLIASEVAWDAVLSCFEENQTGQIYMKSG</sequence>
<evidence type="ECO:0008006" key="3">
    <source>
        <dbReference type="Google" id="ProtNLM"/>
    </source>
</evidence>
<evidence type="ECO:0000313" key="2">
    <source>
        <dbReference type="EMBL" id="GAH75861.1"/>
    </source>
</evidence>
<dbReference type="Pfam" id="PF03576">
    <property type="entry name" value="Peptidase_S58"/>
    <property type="match status" value="1"/>
</dbReference>
<name>X1I0B9_9ZZZZ</name>